<dbReference type="Gene3D" id="2.160.10.10">
    <property type="entry name" value="Hexapeptide repeat proteins"/>
    <property type="match status" value="1"/>
</dbReference>
<dbReference type="OrthoDB" id="2643438at2"/>
<dbReference type="PANTHER" id="PTHR23416">
    <property type="entry name" value="SIALIC ACID SYNTHASE-RELATED"/>
    <property type="match status" value="1"/>
</dbReference>
<dbReference type="SUPFAM" id="SSF51161">
    <property type="entry name" value="Trimeric LpxA-like enzymes"/>
    <property type="match status" value="1"/>
</dbReference>
<keyword evidence="2" id="KW-1185">Reference proteome</keyword>
<dbReference type="AlphaFoldDB" id="A0A0B2ACU3"/>
<reference evidence="1 2" key="1">
    <citation type="submission" date="2014-11" db="EMBL/GenBank/DDBJ databases">
        <title>Genome sequence of Microbacterium mangrovi MUSC 115(T).</title>
        <authorList>
            <person name="Lee L.-H."/>
        </authorList>
    </citation>
    <scope>NUCLEOTIDE SEQUENCE [LARGE SCALE GENOMIC DNA]</scope>
    <source>
        <strain evidence="1 2">MUSC 115</strain>
    </source>
</reference>
<organism evidence="1 2">
    <name type="scientific">Microbacterium mangrovi</name>
    <dbReference type="NCBI Taxonomy" id="1348253"/>
    <lineage>
        <taxon>Bacteria</taxon>
        <taxon>Bacillati</taxon>
        <taxon>Actinomycetota</taxon>
        <taxon>Actinomycetes</taxon>
        <taxon>Micrococcales</taxon>
        <taxon>Microbacteriaceae</taxon>
        <taxon>Microbacterium</taxon>
    </lineage>
</organism>
<dbReference type="CDD" id="cd04647">
    <property type="entry name" value="LbH_MAT_like"/>
    <property type="match status" value="1"/>
</dbReference>
<comment type="caution">
    <text evidence="1">The sequence shown here is derived from an EMBL/GenBank/DDBJ whole genome shotgun (WGS) entry which is preliminary data.</text>
</comment>
<dbReference type="InterPro" id="IPR011004">
    <property type="entry name" value="Trimer_LpxA-like_sf"/>
</dbReference>
<proteinExistence type="predicted"/>
<name>A0A0B2ACU3_9MICO</name>
<dbReference type="InterPro" id="IPR051159">
    <property type="entry name" value="Hexapeptide_acetyltransf"/>
</dbReference>
<dbReference type="RefSeq" id="WP_039395225.1">
    <property type="nucleotide sequence ID" value="NZ_JTDK01000002.1"/>
</dbReference>
<dbReference type="Proteomes" id="UP000031030">
    <property type="component" value="Unassembled WGS sequence"/>
</dbReference>
<sequence length="266" mass="28790">MVTVDRLHEYADDDGNVIESPSEFREGVNVRFRGKNNRLVVHERARIVKLDLTFDGDNGTLILGAGTRDGAIRASIRVGQDSTITFGDNVTMTSTSTISAVEGTSITFGDDVMIASGNQFRADDGHAVYDVVTGGRVNKSRSITIGSHVWFAYGACALGGSVVGDGSVIGFNALVTGRIPNNVIAVGSPAKVVRRNVAWERPHLSLTQPPYRPNADGITKTKKYWKLTEEPVGPVTRAKRVVFARGNRSLVARAKRRAKRLLARKA</sequence>
<evidence type="ECO:0000313" key="1">
    <source>
        <dbReference type="EMBL" id="KHK99461.1"/>
    </source>
</evidence>
<evidence type="ECO:0008006" key="3">
    <source>
        <dbReference type="Google" id="ProtNLM"/>
    </source>
</evidence>
<dbReference type="STRING" id="1348253.LK09_02085"/>
<accession>A0A0B2ACU3</accession>
<evidence type="ECO:0000313" key="2">
    <source>
        <dbReference type="Proteomes" id="UP000031030"/>
    </source>
</evidence>
<dbReference type="EMBL" id="JTDK01000002">
    <property type="protein sequence ID" value="KHK99461.1"/>
    <property type="molecule type" value="Genomic_DNA"/>
</dbReference>
<gene>
    <name evidence="1" type="ORF">LK09_02085</name>
</gene>
<protein>
    <recommendedName>
        <fullName evidence="3">Acetyltransferase</fullName>
    </recommendedName>
</protein>